<protein>
    <submittedName>
        <fullName evidence="7">Methyltransferase</fullName>
    </submittedName>
</protein>
<dbReference type="GO" id="GO:0032259">
    <property type="term" value="P:methylation"/>
    <property type="evidence" value="ECO:0007669"/>
    <property type="project" value="UniProtKB-KW"/>
</dbReference>
<evidence type="ECO:0000256" key="5">
    <source>
        <dbReference type="ARBA" id="ARBA00022691"/>
    </source>
</evidence>
<name>A0A9X3YKA9_9GAMM</name>
<dbReference type="PANTHER" id="PTHR47816:SF4">
    <property type="entry name" value="RIBOSOMAL RNA SMALL SUBUNIT METHYLTRANSFERASE C"/>
    <property type="match status" value="1"/>
</dbReference>
<dbReference type="Proteomes" id="UP001139971">
    <property type="component" value="Unassembled WGS sequence"/>
</dbReference>
<dbReference type="Pfam" id="PF05175">
    <property type="entry name" value="MTS"/>
    <property type="match status" value="1"/>
</dbReference>
<evidence type="ECO:0000256" key="4">
    <source>
        <dbReference type="ARBA" id="ARBA00022679"/>
    </source>
</evidence>
<sequence>MTDPALETLFLAVAEAPPARRPLFLRARDGVAFALWRATHGKPVCEQGFKPHADVLMQAGIDVVSRVGDKANGFDQVWLLPPRQRVESRADLVRALRRAAPGARIVASVANDEGARSAESDFKALFGAAGSLSKHRCRAFWTDLDPARVDTTLADAWTDAAAPQRIADGRYLSRPGVFAWDRIDAASALLAAHLPVDLAGHGADLGSGYGYLASEVARRCAGVAALDLYEAQAMALDLARENLAEYAPRIAFDFRWHDVARGLSRRYDFVVTNPPFHATGRADLPELGQAFVRAAAAALRPGGRLLLVANRHLPYERTLAEHFATRDVLADEQGFKVIGATKGAA</sequence>
<evidence type="ECO:0000313" key="7">
    <source>
        <dbReference type="EMBL" id="MDC8012353.1"/>
    </source>
</evidence>
<dbReference type="GO" id="GO:0003676">
    <property type="term" value="F:nucleic acid binding"/>
    <property type="evidence" value="ECO:0007669"/>
    <property type="project" value="InterPro"/>
</dbReference>
<evidence type="ECO:0000256" key="3">
    <source>
        <dbReference type="ARBA" id="ARBA00022603"/>
    </source>
</evidence>
<evidence type="ECO:0000256" key="1">
    <source>
        <dbReference type="ARBA" id="ARBA00022490"/>
    </source>
</evidence>
<feature type="domain" description="Methyltransferase small" evidence="6">
    <location>
        <begin position="172"/>
        <end position="338"/>
    </location>
</feature>
<accession>A0A9X3YKA9</accession>
<dbReference type="Gene3D" id="3.40.50.150">
    <property type="entry name" value="Vaccinia Virus protein VP39"/>
    <property type="match status" value="1"/>
</dbReference>
<dbReference type="InterPro" id="IPR007848">
    <property type="entry name" value="Small_mtfrase_dom"/>
</dbReference>
<gene>
    <name evidence="7" type="ORF">OD750_007315</name>
</gene>
<dbReference type="SUPFAM" id="SSF53335">
    <property type="entry name" value="S-adenosyl-L-methionine-dependent methyltransferases"/>
    <property type="match status" value="1"/>
</dbReference>
<dbReference type="GO" id="GO:0006364">
    <property type="term" value="P:rRNA processing"/>
    <property type="evidence" value="ECO:0007669"/>
    <property type="project" value="UniProtKB-KW"/>
</dbReference>
<dbReference type="AlphaFoldDB" id="A0A9X3YKA9"/>
<evidence type="ECO:0000259" key="6">
    <source>
        <dbReference type="Pfam" id="PF05175"/>
    </source>
</evidence>
<dbReference type="InterPro" id="IPR046977">
    <property type="entry name" value="RsmC/RlmG"/>
</dbReference>
<proteinExistence type="predicted"/>
<comment type="caution">
    <text evidence="7">The sequence shown here is derived from an EMBL/GenBank/DDBJ whole genome shotgun (WGS) entry which is preliminary data.</text>
</comment>
<evidence type="ECO:0000313" key="8">
    <source>
        <dbReference type="Proteomes" id="UP001139971"/>
    </source>
</evidence>
<dbReference type="InterPro" id="IPR002052">
    <property type="entry name" value="DNA_methylase_N6_adenine_CS"/>
</dbReference>
<dbReference type="InterPro" id="IPR029063">
    <property type="entry name" value="SAM-dependent_MTases_sf"/>
</dbReference>
<reference evidence="7" key="1">
    <citation type="submission" date="2023-02" db="EMBL/GenBank/DDBJ databases">
        <title>Tahibacter soli sp. nov. isolated from soil.</title>
        <authorList>
            <person name="Baek J.H."/>
            <person name="Lee J.K."/>
            <person name="Choi D.G."/>
            <person name="Jeon C.O."/>
        </authorList>
    </citation>
    <scope>NUCLEOTIDE SEQUENCE</scope>
    <source>
        <strain evidence="7">BL</strain>
    </source>
</reference>
<keyword evidence="3 7" id="KW-0489">Methyltransferase</keyword>
<dbReference type="GO" id="GO:0008170">
    <property type="term" value="F:N-methyltransferase activity"/>
    <property type="evidence" value="ECO:0007669"/>
    <property type="project" value="UniProtKB-ARBA"/>
</dbReference>
<dbReference type="GO" id="GO:0008757">
    <property type="term" value="F:S-adenosylmethionine-dependent methyltransferase activity"/>
    <property type="evidence" value="ECO:0007669"/>
    <property type="project" value="InterPro"/>
</dbReference>
<dbReference type="PANTHER" id="PTHR47816">
    <property type="entry name" value="RIBOSOMAL RNA SMALL SUBUNIT METHYLTRANSFERASE C"/>
    <property type="match status" value="1"/>
</dbReference>
<dbReference type="PROSITE" id="PS00092">
    <property type="entry name" value="N6_MTASE"/>
    <property type="match status" value="1"/>
</dbReference>
<evidence type="ECO:0000256" key="2">
    <source>
        <dbReference type="ARBA" id="ARBA00022552"/>
    </source>
</evidence>
<dbReference type="EMBL" id="JAOVZO020000008">
    <property type="protein sequence ID" value="MDC8012353.1"/>
    <property type="molecule type" value="Genomic_DNA"/>
</dbReference>
<keyword evidence="4" id="KW-0808">Transferase</keyword>
<keyword evidence="5" id="KW-0949">S-adenosyl-L-methionine</keyword>
<keyword evidence="8" id="KW-1185">Reference proteome</keyword>
<keyword evidence="2" id="KW-0698">rRNA processing</keyword>
<dbReference type="CDD" id="cd02440">
    <property type="entry name" value="AdoMet_MTases"/>
    <property type="match status" value="1"/>
</dbReference>
<dbReference type="RefSeq" id="WP_263543845.1">
    <property type="nucleotide sequence ID" value="NZ_JAOVZO020000008.1"/>
</dbReference>
<keyword evidence="1" id="KW-0963">Cytoplasm</keyword>
<organism evidence="7 8">
    <name type="scientific">Tahibacter soli</name>
    <dbReference type="NCBI Taxonomy" id="2983605"/>
    <lineage>
        <taxon>Bacteria</taxon>
        <taxon>Pseudomonadati</taxon>
        <taxon>Pseudomonadota</taxon>
        <taxon>Gammaproteobacteria</taxon>
        <taxon>Lysobacterales</taxon>
        <taxon>Rhodanobacteraceae</taxon>
        <taxon>Tahibacter</taxon>
    </lineage>
</organism>